<sequence>MWYHFKEPIVAFFGISREALHIHFGFALFLLGAVLFRNSPRRFFYAWIFVLVAQSINELLDFHDSYQWTQSWNWYKSLQDYVHTMLWPSVLLILFSRWGRMHHED</sequence>
<keyword evidence="1" id="KW-0812">Transmembrane</keyword>
<proteinExistence type="predicted"/>
<keyword evidence="3" id="KW-1185">Reference proteome</keyword>
<gene>
    <name evidence="2" type="ORF">DES43_11276</name>
</gene>
<name>A0A4R6YFA9_9HYPH</name>
<keyword evidence="1" id="KW-1133">Transmembrane helix</keyword>
<feature type="transmembrane region" description="Helical" evidence="1">
    <location>
        <begin position="43"/>
        <end position="60"/>
    </location>
</feature>
<protein>
    <submittedName>
        <fullName evidence="2">Uncharacterized protein</fullName>
    </submittedName>
</protein>
<reference evidence="2 3" key="1">
    <citation type="submission" date="2019-03" db="EMBL/GenBank/DDBJ databases">
        <title>Genomic Encyclopedia of Type Strains, Phase IV (KMG-IV): sequencing the most valuable type-strain genomes for metagenomic binning, comparative biology and taxonomic classification.</title>
        <authorList>
            <person name="Goeker M."/>
        </authorList>
    </citation>
    <scope>NUCLEOTIDE SEQUENCE [LARGE SCALE GENOMIC DNA]</scope>
    <source>
        <strain evidence="2 3">DSM 11603</strain>
    </source>
</reference>
<dbReference type="RefSeq" id="WP_133675210.1">
    <property type="nucleotide sequence ID" value="NZ_SNZF01000012.1"/>
</dbReference>
<feature type="transmembrane region" description="Helical" evidence="1">
    <location>
        <begin position="80"/>
        <end position="99"/>
    </location>
</feature>
<comment type="caution">
    <text evidence="2">The sequence shown here is derived from an EMBL/GenBank/DDBJ whole genome shotgun (WGS) entry which is preliminary data.</text>
</comment>
<feature type="transmembrane region" description="Helical" evidence="1">
    <location>
        <begin position="20"/>
        <end position="36"/>
    </location>
</feature>
<dbReference type="AlphaFoldDB" id="A0A4R6YFA9"/>
<dbReference type="OrthoDB" id="6660115at2"/>
<dbReference type="Proteomes" id="UP000294958">
    <property type="component" value="Unassembled WGS sequence"/>
</dbReference>
<dbReference type="EMBL" id="SNZF01000012">
    <property type="protein sequence ID" value="TDR34864.1"/>
    <property type="molecule type" value="Genomic_DNA"/>
</dbReference>
<organism evidence="2 3">
    <name type="scientific">Aquamicrobium defluvii</name>
    <dbReference type="NCBI Taxonomy" id="69279"/>
    <lineage>
        <taxon>Bacteria</taxon>
        <taxon>Pseudomonadati</taxon>
        <taxon>Pseudomonadota</taxon>
        <taxon>Alphaproteobacteria</taxon>
        <taxon>Hyphomicrobiales</taxon>
        <taxon>Phyllobacteriaceae</taxon>
        <taxon>Aquamicrobium</taxon>
    </lineage>
</organism>
<evidence type="ECO:0000313" key="3">
    <source>
        <dbReference type="Proteomes" id="UP000294958"/>
    </source>
</evidence>
<keyword evidence="1" id="KW-0472">Membrane</keyword>
<evidence type="ECO:0000313" key="2">
    <source>
        <dbReference type="EMBL" id="TDR34864.1"/>
    </source>
</evidence>
<evidence type="ECO:0000256" key="1">
    <source>
        <dbReference type="SAM" id="Phobius"/>
    </source>
</evidence>
<accession>A0A4R6YFA9</accession>